<gene>
    <name evidence="5" type="ORF">CWR43_14425</name>
</gene>
<dbReference type="InterPro" id="IPR006665">
    <property type="entry name" value="OmpA-like"/>
</dbReference>
<accession>A0A2N0DAU0</accession>
<evidence type="ECO:0000259" key="4">
    <source>
        <dbReference type="PROSITE" id="PS51123"/>
    </source>
</evidence>
<evidence type="ECO:0000313" key="6">
    <source>
        <dbReference type="Proteomes" id="UP000232164"/>
    </source>
</evidence>
<keyword evidence="3" id="KW-1133">Transmembrane helix</keyword>
<reference evidence="5 6" key="2">
    <citation type="submission" date="2017-12" db="EMBL/GenBank/DDBJ databases">
        <title>Genome sequence of Rhizobium sullae HCNT1 isolated from Sulla coronaria nodules and featuring peculiar denitrification phenotypes.</title>
        <authorList>
            <person name="De Diego-Diaz B."/>
            <person name="Treu L."/>
            <person name="Campanaro S."/>
            <person name="Da Silva Duarte V."/>
            <person name="Basaglia M."/>
            <person name="Favaro L."/>
            <person name="Casella S."/>
            <person name="Squartini A."/>
        </authorList>
    </citation>
    <scope>NUCLEOTIDE SEQUENCE [LARGE SCALE GENOMIC DNA]</scope>
    <source>
        <strain evidence="5 6">HCNT1</strain>
    </source>
</reference>
<protein>
    <recommendedName>
        <fullName evidence="4">OmpA-like domain-containing protein</fullName>
    </recommendedName>
</protein>
<evidence type="ECO:0000313" key="5">
    <source>
        <dbReference type="EMBL" id="PKA43235.1"/>
    </source>
</evidence>
<dbReference type="EMBL" id="PIQN01000008">
    <property type="protein sequence ID" value="PKA43235.1"/>
    <property type="molecule type" value="Genomic_DNA"/>
</dbReference>
<dbReference type="GO" id="GO:0016020">
    <property type="term" value="C:membrane"/>
    <property type="evidence" value="ECO:0007669"/>
    <property type="project" value="UniProtKB-UniRule"/>
</dbReference>
<keyword evidence="2" id="KW-0175">Coiled coil</keyword>
<evidence type="ECO:0000256" key="2">
    <source>
        <dbReference type="SAM" id="Coils"/>
    </source>
</evidence>
<evidence type="ECO:0000256" key="1">
    <source>
        <dbReference type="PROSITE-ProRule" id="PRU00473"/>
    </source>
</evidence>
<dbReference type="AlphaFoldDB" id="A0A2N0DAU0"/>
<reference evidence="5 6" key="1">
    <citation type="submission" date="2017-11" db="EMBL/GenBank/DDBJ databases">
        <authorList>
            <person name="Han C.G."/>
        </authorList>
    </citation>
    <scope>NUCLEOTIDE SEQUENCE [LARGE SCALE GENOMIC DNA]</scope>
    <source>
        <strain evidence="5 6">HCNT1</strain>
    </source>
</reference>
<dbReference type="SUPFAM" id="SSF103088">
    <property type="entry name" value="OmpA-like"/>
    <property type="match status" value="1"/>
</dbReference>
<name>A0A2N0DAU0_RHISU</name>
<dbReference type="PANTHER" id="PTHR30329:SF21">
    <property type="entry name" value="LIPOPROTEIN YIAD-RELATED"/>
    <property type="match status" value="1"/>
</dbReference>
<comment type="caution">
    <text evidence="5">The sequence shown here is derived from an EMBL/GenBank/DDBJ whole genome shotgun (WGS) entry which is preliminary data.</text>
</comment>
<feature type="transmembrane region" description="Helical" evidence="3">
    <location>
        <begin position="20"/>
        <end position="45"/>
    </location>
</feature>
<sequence>MVDVSEPAAKLEHKGYNRGLILGLTMAESMLLLVFCLLLVSAAIINAERNKALAAQNELLRSQAELVSLQQKDKQAEDAVKKLNDKIVALENQLRSVSLSSVDREKFEKEWRDLVVARDQLQRLKEQGVTVEKLQELQKAVADLQKTVSVLEESGFSTADAKVLAARLKALLATEQKQAQVKPHEWPPIINLSEAGGYFFQSGSAELTAPFEDKLRGSISDQIAQSLQQYQVDIIEVIGHTDEQPISRMTSNLDQSFIDVLGGKKPISEVLPADNAGLGLARAIAVANVLTADEKLNGATILPMSAAQLVLPGDTLTTGQAGNVESRRRIEIRIRRRNASITP</sequence>
<organism evidence="5 6">
    <name type="scientific">Rhizobium sullae</name>
    <name type="common">Rhizobium hedysari</name>
    <dbReference type="NCBI Taxonomy" id="50338"/>
    <lineage>
        <taxon>Bacteria</taxon>
        <taxon>Pseudomonadati</taxon>
        <taxon>Pseudomonadota</taxon>
        <taxon>Alphaproteobacteria</taxon>
        <taxon>Hyphomicrobiales</taxon>
        <taxon>Rhizobiaceae</taxon>
        <taxon>Rhizobium/Agrobacterium group</taxon>
        <taxon>Rhizobium</taxon>
    </lineage>
</organism>
<dbReference type="InterPro" id="IPR050330">
    <property type="entry name" value="Bact_OuterMem_StrucFunc"/>
</dbReference>
<keyword evidence="3" id="KW-0812">Transmembrane</keyword>
<dbReference type="RefSeq" id="WP_100771532.1">
    <property type="nucleotide sequence ID" value="NZ_PIQN01000008.1"/>
</dbReference>
<feature type="coiled-coil region" evidence="2">
    <location>
        <begin position="45"/>
        <end position="100"/>
    </location>
</feature>
<dbReference type="PROSITE" id="PS51123">
    <property type="entry name" value="OMPA_2"/>
    <property type="match status" value="1"/>
</dbReference>
<dbReference type="Pfam" id="PF00691">
    <property type="entry name" value="OmpA"/>
    <property type="match status" value="1"/>
</dbReference>
<feature type="domain" description="OmpA-like" evidence="4">
    <location>
        <begin position="187"/>
        <end position="338"/>
    </location>
</feature>
<keyword evidence="1 3" id="KW-0472">Membrane</keyword>
<evidence type="ECO:0000256" key="3">
    <source>
        <dbReference type="SAM" id="Phobius"/>
    </source>
</evidence>
<dbReference type="InterPro" id="IPR036737">
    <property type="entry name" value="OmpA-like_sf"/>
</dbReference>
<dbReference type="PANTHER" id="PTHR30329">
    <property type="entry name" value="STATOR ELEMENT OF FLAGELLAR MOTOR COMPLEX"/>
    <property type="match status" value="1"/>
</dbReference>
<proteinExistence type="predicted"/>
<dbReference type="Proteomes" id="UP000232164">
    <property type="component" value="Unassembled WGS sequence"/>
</dbReference>
<dbReference type="Gene3D" id="3.30.1330.60">
    <property type="entry name" value="OmpA-like domain"/>
    <property type="match status" value="1"/>
</dbReference>